<dbReference type="AlphaFoldDB" id="A0A0N9ZY87"/>
<accession>A0A0N9ZY87</accession>
<dbReference type="RefSeq" id="WP_019726367.1">
    <property type="nucleotide sequence ID" value="NZ_CP015003.1"/>
</dbReference>
<sequence>MAEQILHGSNVVTAAEQGRRERVAEGVRCGGLRDACLLGLMKVISASPQFWHLLEEQSDLILTVSCEHSFIGYDFTMKLNPDERSKYAQGGDSYISQLAEAINYSCPIARGSASVYKDRNIDAQYSKAILRTIEKWSGKRHG</sequence>
<evidence type="ECO:0000313" key="1">
    <source>
        <dbReference type="EMBL" id="ALI59097.1"/>
    </source>
</evidence>
<proteinExistence type="predicted"/>
<name>A0A0N9ZY87_PSEAI</name>
<dbReference type="EMBL" id="KT454971">
    <property type="protein sequence ID" value="ALI59097.1"/>
    <property type="molecule type" value="Genomic_DNA"/>
</dbReference>
<reference evidence="1" key="1">
    <citation type="submission" date="2015-08" db="EMBL/GenBank/DDBJ databases">
        <title>Pseudomonas aeruginosa strain CCBH4851 chromosome region.</title>
        <authorList>
            <person name="Silveira M.C."/>
            <person name="Carvalho-Assef A.P.D."/>
            <person name="Albano R.M."/>
        </authorList>
    </citation>
    <scope>NUCLEOTIDE SEQUENCE</scope>
    <source>
        <strain evidence="1">CCBH4851</strain>
    </source>
</reference>
<protein>
    <submittedName>
        <fullName evidence="1">Uncharacterized protein</fullName>
    </submittedName>
</protein>
<gene>
    <name evidence="1" type="ORF">CCBH4851_00394</name>
</gene>
<organism evidence="1">
    <name type="scientific">Pseudomonas aeruginosa</name>
    <dbReference type="NCBI Taxonomy" id="287"/>
    <lineage>
        <taxon>Bacteria</taxon>
        <taxon>Pseudomonadati</taxon>
        <taxon>Pseudomonadota</taxon>
        <taxon>Gammaproteobacteria</taxon>
        <taxon>Pseudomonadales</taxon>
        <taxon>Pseudomonadaceae</taxon>
        <taxon>Pseudomonas</taxon>
    </lineage>
</organism>